<evidence type="ECO:0000256" key="2">
    <source>
        <dbReference type="ARBA" id="ARBA00022722"/>
    </source>
</evidence>
<proteinExistence type="inferred from homology"/>
<evidence type="ECO:0000256" key="1">
    <source>
        <dbReference type="ARBA" id="ARBA00022649"/>
    </source>
</evidence>
<comment type="function">
    <text evidence="6">Toxic component of a toxin-antitoxin (TA) system. An RNase.</text>
</comment>
<name>A0A8J3CBZ8_9PSEU</name>
<comment type="cofactor">
    <cofactor evidence="6">
        <name>Mg(2+)</name>
        <dbReference type="ChEBI" id="CHEBI:18420"/>
    </cofactor>
</comment>
<dbReference type="CDD" id="cd09873">
    <property type="entry name" value="PIN_Pae0151-like"/>
    <property type="match status" value="1"/>
</dbReference>
<evidence type="ECO:0000259" key="7">
    <source>
        <dbReference type="Pfam" id="PF01850"/>
    </source>
</evidence>
<dbReference type="InterPro" id="IPR022907">
    <property type="entry name" value="VapC_family"/>
</dbReference>
<evidence type="ECO:0000313" key="9">
    <source>
        <dbReference type="Proteomes" id="UP000637578"/>
    </source>
</evidence>
<dbReference type="AlphaFoldDB" id="A0A8J3CBZ8"/>
<evidence type="ECO:0000256" key="6">
    <source>
        <dbReference type="HAMAP-Rule" id="MF_00265"/>
    </source>
</evidence>
<keyword evidence="6" id="KW-0800">Toxin</keyword>
<dbReference type="InterPro" id="IPR051619">
    <property type="entry name" value="TypeII_TA_RNase_PINc/VapC"/>
</dbReference>
<reference evidence="8" key="1">
    <citation type="journal article" date="2014" name="Int. J. Syst. Evol. Microbiol.">
        <title>Complete genome sequence of Corynebacterium casei LMG S-19264T (=DSM 44701T), isolated from a smear-ripened cheese.</title>
        <authorList>
            <consortium name="US DOE Joint Genome Institute (JGI-PGF)"/>
            <person name="Walter F."/>
            <person name="Albersmeier A."/>
            <person name="Kalinowski J."/>
            <person name="Ruckert C."/>
        </authorList>
    </citation>
    <scope>NUCLEOTIDE SEQUENCE</scope>
    <source>
        <strain evidence="8">CGMCC 4.5737</strain>
    </source>
</reference>
<dbReference type="RefSeq" id="WP_189055044.1">
    <property type="nucleotide sequence ID" value="NZ_BMMK01000004.1"/>
</dbReference>
<sequence length="135" mass="14780">MNDEYVVDASALIEAVTNKRAVGIAVRAVVEQATCHAPHLIDAEVGQVLRRKERRGEIADEEAITGLRAVTTLVEHRYGQNGWLATRAWELRNTVTFYDALYVALAARLDLPLLTGDAKLCAAPNLPCKVQLLTA</sequence>
<dbReference type="GO" id="GO:0004540">
    <property type="term" value="F:RNA nuclease activity"/>
    <property type="evidence" value="ECO:0007669"/>
    <property type="project" value="InterPro"/>
</dbReference>
<dbReference type="PANTHER" id="PTHR35901:SF1">
    <property type="entry name" value="EXONUCLEASE VAPC9"/>
    <property type="match status" value="1"/>
</dbReference>
<dbReference type="GO" id="GO:0000287">
    <property type="term" value="F:magnesium ion binding"/>
    <property type="evidence" value="ECO:0007669"/>
    <property type="project" value="UniProtKB-UniRule"/>
</dbReference>
<evidence type="ECO:0000256" key="5">
    <source>
        <dbReference type="ARBA" id="ARBA00022842"/>
    </source>
</evidence>
<organism evidence="8 9">
    <name type="scientific">Longimycelium tulufanense</name>
    <dbReference type="NCBI Taxonomy" id="907463"/>
    <lineage>
        <taxon>Bacteria</taxon>
        <taxon>Bacillati</taxon>
        <taxon>Actinomycetota</taxon>
        <taxon>Actinomycetes</taxon>
        <taxon>Pseudonocardiales</taxon>
        <taxon>Pseudonocardiaceae</taxon>
        <taxon>Longimycelium</taxon>
    </lineage>
</organism>
<dbReference type="InterPro" id="IPR002716">
    <property type="entry name" value="PIN_dom"/>
</dbReference>
<gene>
    <name evidence="8" type="primary">vapc1</name>
    <name evidence="6" type="synonym">vapC</name>
    <name evidence="8" type="ORF">GCM10012275_13680</name>
</gene>
<reference evidence="8" key="2">
    <citation type="submission" date="2020-09" db="EMBL/GenBank/DDBJ databases">
        <authorList>
            <person name="Sun Q."/>
            <person name="Zhou Y."/>
        </authorList>
    </citation>
    <scope>NUCLEOTIDE SEQUENCE</scope>
    <source>
        <strain evidence="8">CGMCC 4.5737</strain>
    </source>
</reference>
<keyword evidence="9" id="KW-1185">Reference proteome</keyword>
<dbReference type="HAMAP" id="MF_00265">
    <property type="entry name" value="VapC_Nob1"/>
    <property type="match status" value="1"/>
</dbReference>
<dbReference type="InterPro" id="IPR044153">
    <property type="entry name" value="PIN_Pae0151-like"/>
</dbReference>
<dbReference type="PANTHER" id="PTHR35901">
    <property type="entry name" value="RIBONUCLEASE VAPC3"/>
    <property type="match status" value="1"/>
</dbReference>
<evidence type="ECO:0000313" key="8">
    <source>
        <dbReference type="EMBL" id="GGM43930.1"/>
    </source>
</evidence>
<dbReference type="GO" id="GO:0090729">
    <property type="term" value="F:toxin activity"/>
    <property type="evidence" value="ECO:0007669"/>
    <property type="project" value="UniProtKB-KW"/>
</dbReference>
<dbReference type="Pfam" id="PF01850">
    <property type="entry name" value="PIN"/>
    <property type="match status" value="1"/>
</dbReference>
<feature type="domain" description="PIN" evidence="7">
    <location>
        <begin position="5"/>
        <end position="123"/>
    </location>
</feature>
<keyword evidence="1 6" id="KW-1277">Toxin-antitoxin system</keyword>
<dbReference type="Gene3D" id="3.40.50.1010">
    <property type="entry name" value="5'-nuclease"/>
    <property type="match status" value="1"/>
</dbReference>
<keyword evidence="5 6" id="KW-0460">Magnesium</keyword>
<dbReference type="SUPFAM" id="SSF88723">
    <property type="entry name" value="PIN domain-like"/>
    <property type="match status" value="1"/>
</dbReference>
<evidence type="ECO:0000256" key="4">
    <source>
        <dbReference type="ARBA" id="ARBA00022801"/>
    </source>
</evidence>
<dbReference type="InterPro" id="IPR029060">
    <property type="entry name" value="PIN-like_dom_sf"/>
</dbReference>
<dbReference type="EC" id="3.1.-.-" evidence="6"/>
<keyword evidence="2 6" id="KW-0540">Nuclease</keyword>
<dbReference type="EMBL" id="BMMK01000004">
    <property type="protein sequence ID" value="GGM43930.1"/>
    <property type="molecule type" value="Genomic_DNA"/>
</dbReference>
<comment type="caution">
    <text evidence="8">The sequence shown here is derived from an EMBL/GenBank/DDBJ whole genome shotgun (WGS) entry which is preliminary data.</text>
</comment>
<protein>
    <recommendedName>
        <fullName evidence="6">Ribonuclease VapC</fullName>
        <shortName evidence="6">RNase VapC</shortName>
        <ecNumber evidence="6">3.1.-.-</ecNumber>
    </recommendedName>
    <alternativeName>
        <fullName evidence="6">Toxin VapC</fullName>
    </alternativeName>
</protein>
<accession>A0A8J3CBZ8</accession>
<evidence type="ECO:0000256" key="3">
    <source>
        <dbReference type="ARBA" id="ARBA00022723"/>
    </source>
</evidence>
<feature type="binding site" evidence="6">
    <location>
        <position position="8"/>
    </location>
    <ligand>
        <name>Mg(2+)</name>
        <dbReference type="ChEBI" id="CHEBI:18420"/>
    </ligand>
</feature>
<keyword evidence="3 6" id="KW-0479">Metal-binding</keyword>
<dbReference type="Proteomes" id="UP000637578">
    <property type="component" value="Unassembled WGS sequence"/>
</dbReference>
<keyword evidence="4 6" id="KW-0378">Hydrolase</keyword>
<dbReference type="GO" id="GO:0016787">
    <property type="term" value="F:hydrolase activity"/>
    <property type="evidence" value="ECO:0007669"/>
    <property type="project" value="UniProtKB-KW"/>
</dbReference>
<comment type="similarity">
    <text evidence="6">Belongs to the PINc/VapC protein family.</text>
</comment>
<feature type="binding site" evidence="6">
    <location>
        <position position="99"/>
    </location>
    <ligand>
        <name>Mg(2+)</name>
        <dbReference type="ChEBI" id="CHEBI:18420"/>
    </ligand>
</feature>